<evidence type="ECO:0000256" key="2">
    <source>
        <dbReference type="ARBA" id="ARBA00022692"/>
    </source>
</evidence>
<feature type="transmembrane region" description="Helical" evidence="9">
    <location>
        <begin position="25"/>
        <end position="51"/>
    </location>
</feature>
<evidence type="ECO:0000256" key="1">
    <source>
        <dbReference type="ARBA" id="ARBA00004141"/>
    </source>
</evidence>
<evidence type="ECO:0000256" key="3">
    <source>
        <dbReference type="ARBA" id="ARBA00022989"/>
    </source>
</evidence>
<evidence type="ECO:0000256" key="4">
    <source>
        <dbReference type="ARBA" id="ARBA00023040"/>
    </source>
</evidence>
<feature type="transmembrane region" description="Helical" evidence="9">
    <location>
        <begin position="233"/>
        <end position="260"/>
    </location>
</feature>
<keyword evidence="7 8" id="KW-0807">Transducer</keyword>
<dbReference type="PANTHER" id="PTHR45695:SF9">
    <property type="entry name" value="LEUCOKININ RECEPTOR"/>
    <property type="match status" value="1"/>
</dbReference>
<dbReference type="AlphaFoldDB" id="A0A430QLG1"/>
<dbReference type="Gene3D" id="1.20.1070.10">
    <property type="entry name" value="Rhodopsin 7-helix transmembrane proteins"/>
    <property type="match status" value="1"/>
</dbReference>
<dbReference type="STRING" id="6184.A0A430QLG1"/>
<comment type="caution">
    <text evidence="11">The sequence shown here is derived from an EMBL/GenBank/DDBJ whole genome shotgun (WGS) entry which is preliminary data.</text>
</comment>
<evidence type="ECO:0000256" key="6">
    <source>
        <dbReference type="ARBA" id="ARBA00023170"/>
    </source>
</evidence>
<feature type="transmembrane region" description="Helical" evidence="9">
    <location>
        <begin position="376"/>
        <end position="403"/>
    </location>
</feature>
<keyword evidence="5 9" id="KW-0472">Membrane</keyword>
<evidence type="ECO:0000256" key="5">
    <source>
        <dbReference type="ARBA" id="ARBA00023136"/>
    </source>
</evidence>
<evidence type="ECO:0000259" key="10">
    <source>
        <dbReference type="PROSITE" id="PS50262"/>
    </source>
</evidence>
<feature type="domain" description="G-protein coupled receptors family 1 profile" evidence="10">
    <location>
        <begin position="165"/>
        <end position="678"/>
    </location>
</feature>
<dbReference type="Pfam" id="PF00001">
    <property type="entry name" value="7tm_1"/>
    <property type="match status" value="1"/>
</dbReference>
<keyword evidence="12" id="KW-1185">Reference proteome</keyword>
<comment type="subcellular location">
    <subcellularLocation>
        <location evidence="1">Membrane</location>
        <topology evidence="1">Multi-pass membrane protein</topology>
    </subcellularLocation>
</comment>
<dbReference type="PROSITE" id="PS50262">
    <property type="entry name" value="G_PROTEIN_RECEP_F1_2"/>
    <property type="match status" value="1"/>
</dbReference>
<evidence type="ECO:0000256" key="8">
    <source>
        <dbReference type="RuleBase" id="RU000688"/>
    </source>
</evidence>
<dbReference type="PANTHER" id="PTHR45695">
    <property type="entry name" value="LEUCOKININ RECEPTOR-RELATED"/>
    <property type="match status" value="1"/>
</dbReference>
<keyword evidence="3 9" id="KW-1133">Transmembrane helix</keyword>
<feature type="transmembrane region" description="Helical" evidence="9">
    <location>
        <begin position="187"/>
        <end position="213"/>
    </location>
</feature>
<accession>A0A430QLG1</accession>
<evidence type="ECO:0000313" key="11">
    <source>
        <dbReference type="EMBL" id="RTG88486.1"/>
    </source>
</evidence>
<dbReference type="InterPro" id="IPR000276">
    <property type="entry name" value="GPCR_Rhodpsn"/>
</dbReference>
<comment type="similarity">
    <text evidence="8">Belongs to the G-protein coupled receptor 1 family.</text>
</comment>
<name>A0A430QLG1_SCHBO</name>
<evidence type="ECO:0000256" key="7">
    <source>
        <dbReference type="ARBA" id="ARBA00023224"/>
    </source>
</evidence>
<protein>
    <recommendedName>
        <fullName evidence="10">G-protein coupled receptors family 1 profile domain-containing protein</fullName>
    </recommendedName>
</protein>
<dbReference type="PRINTS" id="PR00237">
    <property type="entry name" value="GPCRRHODOPSN"/>
</dbReference>
<reference evidence="11 12" key="1">
    <citation type="journal article" date="2019" name="PLoS Pathog.">
        <title>Genome sequence of the bovine parasite Schistosoma bovis Tanzania.</title>
        <authorList>
            <person name="Oey H."/>
            <person name="Zakrzewski M."/>
            <person name="Gobert G."/>
            <person name="Gravermann K."/>
            <person name="Stoye J."/>
            <person name="Jones M."/>
            <person name="Mcmanus D."/>
            <person name="Krause L."/>
        </authorList>
    </citation>
    <scope>NUCLEOTIDE SEQUENCE [LARGE SCALE GENOMIC DNA]</scope>
    <source>
        <strain evidence="11 12">TAN1997</strain>
    </source>
</reference>
<keyword evidence="4 8" id="KW-0297">G-protein coupled receptor</keyword>
<sequence>MQSSNLNSLIAKEEENIQKLVLKNYIPTLIIISCFLVCISIFGLIGNWLVVHTIGRHIFRRFFKLLENCLRIVCNCSRCKNQPENPKQNQKRSQYRQDICQQRLNPYLDVCLSRTSSLVPISQSSNSVSNNELRNQGNSLTSVNNTSTLNIHQSIETGNDCNKNRETTKKFIFTKRTAMHTDLNSDLLIVLLAINDLIICVIDIPTTIFLIVWETRTYDFICRLHVILKSFTLTVSALFLVIIALDRWLLVCFIPCVIMTKKCMKRLIVGTYILGILWAIPMGLHHGVHSYFKISTVDKLVSSDSEAIFMFHESNSLFKTNQSKLNDSISNSSSMSSEKSSLAYFTSQFIDLISSFTNYGYCKSDERFISQSDYEIYQLSILILFSFIFTCICIFYGYLFLFIMIHQYRWRTKFGPKIKVIEPINTPLTSPKHDVIINKPVKQSDFICFNHNNRSRFLSVQLNPTHLNNKQHQNQFNHSYSDSTIQINSQSIHFNQLKSIKKQNKMNQSKQIISIQNNNNNNNQLKYKSIKRNLFNLYKKSNHHHHIKLTNNRHIKSAITFILITVSFIISYLPNLLIANRFIWPINWELLMETTNQLHLIYNYNIMNKTNSLLYNNSMITEINLNNHFYNHQLYNITNNNLLMNNSNEILKIKIKYHLRRFFHYLYFINSAANPLIYFFFNLKFRLQLKYLIHCFNTCFNTS</sequence>
<dbReference type="PROSITE" id="PS00237">
    <property type="entry name" value="G_PROTEIN_RECEP_F1_1"/>
    <property type="match status" value="1"/>
</dbReference>
<gene>
    <name evidence="11" type="ORF">DC041_0008792</name>
</gene>
<dbReference type="GO" id="GO:0004930">
    <property type="term" value="F:G protein-coupled receptor activity"/>
    <property type="evidence" value="ECO:0007669"/>
    <property type="project" value="UniProtKB-KW"/>
</dbReference>
<dbReference type="CDD" id="cd00637">
    <property type="entry name" value="7tm_classA_rhodopsin-like"/>
    <property type="match status" value="1"/>
</dbReference>
<dbReference type="GO" id="GO:0005886">
    <property type="term" value="C:plasma membrane"/>
    <property type="evidence" value="ECO:0007669"/>
    <property type="project" value="TreeGrafter"/>
</dbReference>
<organism evidence="11 12">
    <name type="scientific">Schistosoma bovis</name>
    <name type="common">Blood fluke</name>
    <dbReference type="NCBI Taxonomy" id="6184"/>
    <lineage>
        <taxon>Eukaryota</taxon>
        <taxon>Metazoa</taxon>
        <taxon>Spiralia</taxon>
        <taxon>Lophotrochozoa</taxon>
        <taxon>Platyhelminthes</taxon>
        <taxon>Trematoda</taxon>
        <taxon>Digenea</taxon>
        <taxon>Strigeidida</taxon>
        <taxon>Schistosomatoidea</taxon>
        <taxon>Schistosomatidae</taxon>
        <taxon>Schistosoma</taxon>
    </lineage>
</organism>
<dbReference type="InterPro" id="IPR017452">
    <property type="entry name" value="GPCR_Rhodpsn_7TM"/>
</dbReference>
<proteinExistence type="inferred from homology"/>
<feature type="transmembrane region" description="Helical" evidence="9">
    <location>
        <begin position="558"/>
        <end position="584"/>
    </location>
</feature>
<evidence type="ECO:0000256" key="9">
    <source>
        <dbReference type="SAM" id="Phobius"/>
    </source>
</evidence>
<dbReference type="SUPFAM" id="SSF81321">
    <property type="entry name" value="Family A G protein-coupled receptor-like"/>
    <property type="match status" value="1"/>
</dbReference>
<dbReference type="EMBL" id="QMKO01001575">
    <property type="protein sequence ID" value="RTG88486.1"/>
    <property type="molecule type" value="Genomic_DNA"/>
</dbReference>
<keyword evidence="2 8" id="KW-0812">Transmembrane</keyword>
<feature type="transmembrane region" description="Helical" evidence="9">
    <location>
        <begin position="267"/>
        <end position="284"/>
    </location>
</feature>
<keyword evidence="6 8" id="KW-0675">Receptor</keyword>
<evidence type="ECO:0000313" key="12">
    <source>
        <dbReference type="Proteomes" id="UP000290809"/>
    </source>
</evidence>
<dbReference type="Proteomes" id="UP000290809">
    <property type="component" value="Unassembled WGS sequence"/>
</dbReference>
<feature type="transmembrane region" description="Helical" evidence="9">
    <location>
        <begin position="662"/>
        <end position="681"/>
    </location>
</feature>